<evidence type="ECO:0000313" key="3">
    <source>
        <dbReference type="EMBL" id="CUS22471.1"/>
    </source>
</evidence>
<feature type="transmembrane region" description="Helical" evidence="1">
    <location>
        <begin position="590"/>
        <end position="612"/>
    </location>
</feature>
<proteinExistence type="predicted"/>
<evidence type="ECO:0000313" key="4">
    <source>
        <dbReference type="Proteomes" id="UP000236544"/>
    </source>
</evidence>
<sequence>MRTLLVLFWAFLVAKAQEVRSSIDEELLIPNETESAGSADETCFAEDSSFGLDSGNSTSSDKEEYMGGEYDNEALQKPVFFEKQDAIRYPFAEQLTLKPLPRNYMVASFQFQMESNNLTVGQSESDFDAYRHYTVFPKAISPILEYTNTRQLHLRFTHGLWDSESWGQLPHKGSKSGGNGVELWAVIEADSKEVAFRHWVSLANSLSGLFCSSINFIDSERTTYPVSSFQPLGENSLPVFNATNGLFLIRAALANEPICTENLAPFLKLLPTRGKSGISSLLDGHKVFDSNWHSMSLDVETICDGNDCKYHMEELVEMVFNVPNTLARAEKPIPKPAKESDLMCDESKPHDNFECFPLPQSKKIKFRLSELFGKKVLGSSLISESPSQICADVSENWKAYIDVDKMLFATDDNCFSVKENKQHDLYLESEDTTQVAPLESVPLYVSRSLTGYGQDSGGLRTVFKNPGNESVNAIYFEALPWYMRIYLSSLKIESADGLEIEDVVRGTYYLPAIDRERPTHLEYNLSIPANTTFALSYQFDKALLKYAEYPPDANHGFEIESAVVTVLQPIRYEMRTATLLLSLSTPDFSMPYNVIILTSTVMGLAFGTLFNLMVKRLVSIEEADRQASLRPGLKGKVARMLKSFSLKRKGVDEAKKQQ</sequence>
<keyword evidence="1" id="KW-0812">Transmembrane</keyword>
<dbReference type="OrthoDB" id="331263at2759"/>
<accession>A0A0N7MLJ6</accession>
<keyword evidence="2" id="KW-0732">Signal</keyword>
<dbReference type="InterPro" id="IPR007245">
    <property type="entry name" value="PIG-T"/>
</dbReference>
<dbReference type="PANTHER" id="PTHR12959">
    <property type="entry name" value="GPI TRANSAMIDASE COMPONENT PIG-T-RELATED"/>
    <property type="match status" value="1"/>
</dbReference>
<evidence type="ECO:0000256" key="1">
    <source>
        <dbReference type="SAM" id="Phobius"/>
    </source>
</evidence>
<protein>
    <submittedName>
        <fullName evidence="3">LAQU0S05e06128g1_1</fullName>
    </submittedName>
</protein>
<dbReference type="Pfam" id="PF04113">
    <property type="entry name" value="Gpi16"/>
    <property type="match status" value="1"/>
</dbReference>
<dbReference type="GO" id="GO:0042765">
    <property type="term" value="C:GPI-anchor transamidase complex"/>
    <property type="evidence" value="ECO:0007669"/>
    <property type="project" value="InterPro"/>
</dbReference>
<dbReference type="Proteomes" id="UP000236544">
    <property type="component" value="Unassembled WGS sequence"/>
</dbReference>
<dbReference type="GO" id="GO:0016255">
    <property type="term" value="P:attachment of GPI anchor to protein"/>
    <property type="evidence" value="ECO:0007669"/>
    <property type="project" value="InterPro"/>
</dbReference>
<keyword evidence="1" id="KW-1133">Transmembrane helix</keyword>
<feature type="chain" id="PRO_5006016200" evidence="2">
    <location>
        <begin position="17"/>
        <end position="658"/>
    </location>
</feature>
<keyword evidence="4" id="KW-1185">Reference proteome</keyword>
<reference evidence="4" key="1">
    <citation type="submission" date="2015-10" db="EMBL/GenBank/DDBJ databases">
        <authorList>
            <person name="Devillers H."/>
        </authorList>
    </citation>
    <scope>NUCLEOTIDE SEQUENCE [LARGE SCALE GENOMIC DNA]</scope>
</reference>
<dbReference type="PANTHER" id="PTHR12959:SF11">
    <property type="entry name" value="GPI TRANSAMIDASE COMPONENT PIG-T"/>
    <property type="match status" value="1"/>
</dbReference>
<feature type="signal peptide" evidence="2">
    <location>
        <begin position="1"/>
        <end position="16"/>
    </location>
</feature>
<gene>
    <name evidence="3" type="ORF">LAQU0_S05e06128g</name>
</gene>
<dbReference type="AlphaFoldDB" id="A0A0N7MLJ6"/>
<dbReference type="EMBL" id="LN890537">
    <property type="protein sequence ID" value="CUS22471.1"/>
    <property type="molecule type" value="Genomic_DNA"/>
</dbReference>
<keyword evidence="1" id="KW-0472">Membrane</keyword>
<organism evidence="3 4">
    <name type="scientific">Lachancea quebecensis</name>
    <dbReference type="NCBI Taxonomy" id="1654605"/>
    <lineage>
        <taxon>Eukaryota</taxon>
        <taxon>Fungi</taxon>
        <taxon>Dikarya</taxon>
        <taxon>Ascomycota</taxon>
        <taxon>Saccharomycotina</taxon>
        <taxon>Saccharomycetes</taxon>
        <taxon>Saccharomycetales</taxon>
        <taxon>Saccharomycetaceae</taxon>
        <taxon>Lachancea</taxon>
    </lineage>
</organism>
<name>A0A0N7MLJ6_9SACH</name>
<evidence type="ECO:0000256" key="2">
    <source>
        <dbReference type="SAM" id="SignalP"/>
    </source>
</evidence>